<name>A0A8J3E3V4_9PROT</name>
<sequence>MGVSGPHTEDARKFRLCRDVFNAPFEKNSNTKVTTITSPTPYGVGMATMKQTAAQAAFRRSPG</sequence>
<organism evidence="1 2">
    <name type="scientific">Aliidongia dinghuensis</name>
    <dbReference type="NCBI Taxonomy" id="1867774"/>
    <lineage>
        <taxon>Bacteria</taxon>
        <taxon>Pseudomonadati</taxon>
        <taxon>Pseudomonadota</taxon>
        <taxon>Alphaproteobacteria</taxon>
        <taxon>Rhodospirillales</taxon>
        <taxon>Dongiaceae</taxon>
        <taxon>Aliidongia</taxon>
    </lineage>
</organism>
<gene>
    <name evidence="1" type="ORF">GCM10011611_44850</name>
</gene>
<dbReference type="Proteomes" id="UP000646365">
    <property type="component" value="Unassembled WGS sequence"/>
</dbReference>
<reference evidence="1" key="2">
    <citation type="submission" date="2020-09" db="EMBL/GenBank/DDBJ databases">
        <authorList>
            <person name="Sun Q."/>
            <person name="Zhou Y."/>
        </authorList>
    </citation>
    <scope>NUCLEOTIDE SEQUENCE</scope>
    <source>
        <strain evidence="1">CGMCC 1.15725</strain>
    </source>
</reference>
<accession>A0A8J3E3V4</accession>
<reference evidence="1" key="1">
    <citation type="journal article" date="2014" name="Int. J. Syst. Evol. Microbiol.">
        <title>Complete genome sequence of Corynebacterium casei LMG S-19264T (=DSM 44701T), isolated from a smear-ripened cheese.</title>
        <authorList>
            <consortium name="US DOE Joint Genome Institute (JGI-PGF)"/>
            <person name="Walter F."/>
            <person name="Albersmeier A."/>
            <person name="Kalinowski J."/>
            <person name="Ruckert C."/>
        </authorList>
    </citation>
    <scope>NUCLEOTIDE SEQUENCE</scope>
    <source>
        <strain evidence="1">CGMCC 1.15725</strain>
    </source>
</reference>
<evidence type="ECO:0000313" key="2">
    <source>
        <dbReference type="Proteomes" id="UP000646365"/>
    </source>
</evidence>
<dbReference type="AlphaFoldDB" id="A0A8J3E3V4"/>
<dbReference type="EMBL" id="BMJQ01000012">
    <property type="protein sequence ID" value="GGF33635.1"/>
    <property type="molecule type" value="Genomic_DNA"/>
</dbReference>
<keyword evidence="2" id="KW-1185">Reference proteome</keyword>
<comment type="caution">
    <text evidence="1">The sequence shown here is derived from an EMBL/GenBank/DDBJ whole genome shotgun (WGS) entry which is preliminary data.</text>
</comment>
<protein>
    <submittedName>
        <fullName evidence="1">Uncharacterized protein</fullName>
    </submittedName>
</protein>
<proteinExistence type="predicted"/>
<evidence type="ECO:0000313" key="1">
    <source>
        <dbReference type="EMBL" id="GGF33635.1"/>
    </source>
</evidence>